<protein>
    <recommendedName>
        <fullName evidence="15 16">Replication protein E1</fullName>
        <ecNumber evidence="15 16">5.6.2.4</ecNumber>
    </recommendedName>
    <alternativeName>
        <fullName evidence="15">ATP-dependent helicase E1</fullName>
    </alternativeName>
    <alternativeName>
        <fullName evidence="15">DNA 3'-5' helicase E1</fullName>
    </alternativeName>
</protein>
<dbReference type="InterPro" id="IPR046832">
    <property type="entry name" value="PPV_E1_DBD"/>
</dbReference>
<feature type="region of interest" description="Disordered" evidence="17">
    <location>
        <begin position="626"/>
        <end position="648"/>
    </location>
</feature>
<feature type="modified residue" description="Phosphoserine; by host" evidence="15">
    <location>
        <position position="90"/>
    </location>
</feature>
<evidence type="ECO:0000256" key="6">
    <source>
        <dbReference type="ARBA" id="ARBA00022741"/>
    </source>
</evidence>
<dbReference type="InterPro" id="IPR016393">
    <property type="entry name" value="Rep_E1_papillomaV"/>
</dbReference>
<dbReference type="HAMAP" id="MF_04000">
    <property type="entry name" value="PPV_E1"/>
    <property type="match status" value="1"/>
</dbReference>
<keyword evidence="15" id="KW-1017">Isopeptide bond</keyword>
<dbReference type="Pfam" id="PF20450">
    <property type="entry name" value="PPV_E1_DBD"/>
    <property type="match status" value="1"/>
</dbReference>
<organismHost>
    <name type="scientific">Phocoena spinipinnis</name>
    <name type="common">Burmeister's porpoise</name>
    <dbReference type="NCBI Taxonomy" id="27614"/>
</organismHost>
<evidence type="ECO:0000313" key="19">
    <source>
        <dbReference type="EMBL" id="AVC68885.1"/>
    </source>
</evidence>
<dbReference type="PIRSF" id="PIRSF003383">
    <property type="entry name" value="Rep_E1_papillomaV"/>
    <property type="match status" value="1"/>
</dbReference>
<keyword evidence="11 15" id="KW-0413">Isomerase</keyword>
<comment type="caution">
    <text evidence="15">Lacks conserved residue(s) required for the propagation of feature annotation.</text>
</comment>
<evidence type="ECO:0000256" key="11">
    <source>
        <dbReference type="ARBA" id="ARBA00023235"/>
    </source>
</evidence>
<dbReference type="InterPro" id="IPR046935">
    <property type="entry name" value="PPV_E1_DBD_sf"/>
</dbReference>
<dbReference type="InterPro" id="IPR001177">
    <property type="entry name" value="PPV_DNA_helicase_E1_C"/>
</dbReference>
<name>A0A2L1DGF4_PSPV</name>
<comment type="subcellular location">
    <subcellularLocation>
        <location evidence="1 15">Host nucleus</location>
    </subcellularLocation>
</comment>
<dbReference type="EMBL" id="MG905161">
    <property type="protein sequence ID" value="AVC68885.1"/>
    <property type="molecule type" value="Genomic_DNA"/>
</dbReference>
<comment type="PTM">
    <text evidence="15">Sumoylated.</text>
</comment>
<evidence type="ECO:0000256" key="9">
    <source>
        <dbReference type="ARBA" id="ARBA00022840"/>
    </source>
</evidence>
<organism evidence="19">
    <name type="scientific">Phocoena spinipinnis papillomavirus</name>
    <name type="common">PsPV</name>
    <dbReference type="NCBI Taxonomy" id="82676"/>
    <lineage>
        <taxon>Viruses</taxon>
        <taxon>Monodnaviria</taxon>
        <taxon>Shotokuvirae</taxon>
        <taxon>Cossaviricota</taxon>
        <taxon>Papovaviricetes</taxon>
        <taxon>Zurhausenvirales</taxon>
        <taxon>Papillomaviridae</taxon>
        <taxon>Firstpapillomavirinae</taxon>
        <taxon>Omikronpapillomavirus</taxon>
    </lineage>
</organism>
<keyword evidence="10 15" id="KW-0238">DNA-binding</keyword>
<accession>A0A2L1DGF4</accession>
<keyword evidence="4 15" id="KW-1048">Host nucleus</keyword>
<evidence type="ECO:0000256" key="7">
    <source>
        <dbReference type="ARBA" id="ARBA00022801"/>
    </source>
</evidence>
<dbReference type="InterPro" id="IPR014015">
    <property type="entry name" value="Helicase_SF3_DNA-vir"/>
</dbReference>
<keyword evidence="6 15" id="KW-0547">Nucleotide-binding</keyword>
<dbReference type="GO" id="GO:0042025">
    <property type="term" value="C:host cell nucleus"/>
    <property type="evidence" value="ECO:0007669"/>
    <property type="project" value="UniProtKB-SubCell"/>
</dbReference>
<proteinExistence type="inferred from homology"/>
<evidence type="ECO:0000256" key="5">
    <source>
        <dbReference type="ARBA" id="ARBA00022705"/>
    </source>
</evidence>
<evidence type="ECO:0000256" key="14">
    <source>
        <dbReference type="ARBA" id="ARBA00093297"/>
    </source>
</evidence>
<comment type="catalytic activity">
    <reaction evidence="13 15 16">
        <text>ATP + H2O = ADP + phosphate + H(+)</text>
        <dbReference type="Rhea" id="RHEA:13065"/>
        <dbReference type="ChEBI" id="CHEBI:15377"/>
        <dbReference type="ChEBI" id="CHEBI:15378"/>
        <dbReference type="ChEBI" id="CHEBI:30616"/>
        <dbReference type="ChEBI" id="CHEBI:43474"/>
        <dbReference type="ChEBI" id="CHEBI:456216"/>
        <dbReference type="EC" id="5.6.2.4"/>
    </reaction>
</comment>
<dbReference type="InterPro" id="IPR014000">
    <property type="entry name" value="PPV_DNA_helicase_E1_N"/>
</dbReference>
<dbReference type="Pfam" id="PF00519">
    <property type="entry name" value="PPV_E1_C"/>
    <property type="match status" value="1"/>
</dbReference>
<feature type="modified residue" description="Phosphoserine; by host" evidence="15">
    <location>
        <position position="100"/>
    </location>
</feature>
<dbReference type="GO" id="GO:0006260">
    <property type="term" value="P:DNA replication"/>
    <property type="evidence" value="ECO:0007669"/>
    <property type="project" value="UniProtKB-UniRule"/>
</dbReference>
<evidence type="ECO:0000256" key="13">
    <source>
        <dbReference type="ARBA" id="ARBA00048988"/>
    </source>
</evidence>
<evidence type="ECO:0000256" key="17">
    <source>
        <dbReference type="SAM" id="MobiDB-lite"/>
    </source>
</evidence>
<dbReference type="Pfam" id="PF00524">
    <property type="entry name" value="PPV_E1_N"/>
    <property type="match status" value="1"/>
</dbReference>
<keyword evidence="8 15" id="KW-0347">Helicase</keyword>
<keyword evidence="2 15" id="KW-0244">Early protein</keyword>
<comment type="function">
    <text evidence="16">ATP-dependent DNA helicase required for initiation of viral DNA replication. It forms a complex with the viral E2 protein. The E1-E2 complex binds to the replication origin which contains binding sites for both proteins.</text>
</comment>
<dbReference type="GO" id="GO:0043138">
    <property type="term" value="F:3'-5' DNA helicase activity"/>
    <property type="evidence" value="ECO:0007669"/>
    <property type="project" value="UniProtKB-UniRule"/>
</dbReference>
<dbReference type="EC" id="5.6.2.4" evidence="15 16"/>
<comment type="function">
    <text evidence="14 15">ATP-dependent DNA 3'-5' helicase required for initiation of viral DNA replication. It forms a complex with the viral E2 protein. The E1-E2 complex binds to the replication origin which contains binding sites for both proteins. During the initial step, a dimer of E1 interacts with a dimer of protein E2 leading to a complex that binds the viral origin of replication with high specificity. Then, a second dimer of E1 displaces the E2 dimer in an ATP-dependent manner to form the E1 tetramer. Following this, two E1 monomers are added to each half of the site, which results in the formation of two E1 trimers on the viral ori. Subsequently, two hexamers will be created. The double hexamer acts as a bi-directional helicase machinery and unwinds the viral DNA and then recruits the host DNA polymerase to start replication.</text>
</comment>
<evidence type="ECO:0000256" key="3">
    <source>
        <dbReference type="ARBA" id="ARBA00022553"/>
    </source>
</evidence>
<feature type="domain" description="SF3 helicase" evidence="18">
    <location>
        <begin position="451"/>
        <end position="601"/>
    </location>
</feature>
<comment type="subunit">
    <text evidence="15">Can form hexamers. Interacts with E2 protein; this interaction increases E1 DNA binding specificity. Interacts with host DNA polymerase subunit POLA2. Interacts with host single stranded DNA-binding protein RPA1. Interacts with host TOP1; this interaction stimulates the enzymatic activity of TOP1.</text>
</comment>
<evidence type="ECO:0000256" key="2">
    <source>
        <dbReference type="ARBA" id="ARBA00022518"/>
    </source>
</evidence>
<dbReference type="PROSITE" id="PS51206">
    <property type="entry name" value="SF3_HELICASE_1"/>
    <property type="match status" value="1"/>
</dbReference>
<keyword evidence="15" id="KW-0832">Ubl conjugation</keyword>
<reference evidence="19" key="1">
    <citation type="submission" date="2018-02" db="EMBL/GenBank/DDBJ databases">
        <title>Complete genome sequencing of a novel type of Omikronpapillomavirus 1 in Indian River Lagoon bottlenose dolphins (Tursiops truncatus).</title>
        <authorList>
            <person name="Rodrigues T.C.S."/>
            <person name="Subramaniam K."/>
            <person name="Cortes-Hinojosa G."/>
            <person name="Wellehan J.F.X.Jr."/>
            <person name="Ng T.F.F."/>
            <person name="Delwart E."/>
            <person name="McCulloch S.D."/>
            <person name="Goldstein J.D."/>
            <person name="Schaefer A.M."/>
            <person name="Fair P.A."/>
            <person name="Reif J.S."/>
            <person name="Bossart G.D."/>
            <person name="Waltzek T.B."/>
        </authorList>
    </citation>
    <scope>NUCLEOTIDE SEQUENCE</scope>
    <source>
        <strain evidence="19">TtPV9</strain>
    </source>
</reference>
<evidence type="ECO:0000256" key="8">
    <source>
        <dbReference type="ARBA" id="ARBA00022806"/>
    </source>
</evidence>
<evidence type="ECO:0000256" key="12">
    <source>
        <dbReference type="ARBA" id="ARBA00034617"/>
    </source>
</evidence>
<evidence type="ECO:0000256" key="10">
    <source>
        <dbReference type="ARBA" id="ARBA00023125"/>
    </source>
</evidence>
<evidence type="ECO:0000256" key="15">
    <source>
        <dbReference type="HAMAP-Rule" id="MF_04000"/>
    </source>
</evidence>
<feature type="binding site" evidence="15">
    <location>
        <begin position="477"/>
        <end position="484"/>
    </location>
    <ligand>
        <name>ATP</name>
        <dbReference type="ChEBI" id="CHEBI:30616"/>
    </ligand>
</feature>
<dbReference type="SUPFAM" id="SSF52540">
    <property type="entry name" value="P-loop containing nucleoside triphosphate hydrolases"/>
    <property type="match status" value="1"/>
</dbReference>
<comment type="catalytic activity">
    <reaction evidence="12 15">
        <text>Couples ATP hydrolysis with the unwinding of duplex DNA by translocating in the 3'-5' direction.</text>
        <dbReference type="EC" id="5.6.2.4"/>
    </reaction>
</comment>
<feature type="cross-link" description="Glycyl lysine isopeptide (Lys-Gly) (interchain with G-Cter in SUMO)" evidence="15">
    <location>
        <position position="558"/>
    </location>
</feature>
<comment type="similarity">
    <text evidence="15 16">Belongs to the papillomaviridae E1 protein family.</text>
</comment>
<keyword evidence="3 15" id="KW-0597">Phosphoprotein</keyword>
<dbReference type="Gene3D" id="3.40.1310.10">
    <property type="match status" value="1"/>
</dbReference>
<dbReference type="InterPro" id="IPR037102">
    <property type="entry name" value="Znf_lg_T-Ag_D1_dom_sf"/>
</dbReference>
<dbReference type="Gene3D" id="1.10.10.510">
    <property type="entry name" value="Zinc finger, large T-antigen D1 domain"/>
    <property type="match status" value="1"/>
</dbReference>
<dbReference type="GO" id="GO:0016887">
    <property type="term" value="F:ATP hydrolysis activity"/>
    <property type="evidence" value="ECO:0007669"/>
    <property type="project" value="RHEA"/>
</dbReference>
<dbReference type="Gene3D" id="3.40.50.300">
    <property type="entry name" value="P-loop containing nucleotide triphosphate hydrolases"/>
    <property type="match status" value="1"/>
</dbReference>
<dbReference type="GO" id="GO:0005524">
    <property type="term" value="F:ATP binding"/>
    <property type="evidence" value="ECO:0007669"/>
    <property type="project" value="UniProtKB-UniRule"/>
</dbReference>
<gene>
    <name evidence="15 19" type="primary">E1</name>
</gene>
<keyword evidence="7 15" id="KW-0378">Hydrolase</keyword>
<evidence type="ECO:0000256" key="4">
    <source>
        <dbReference type="ARBA" id="ARBA00022562"/>
    </source>
</evidence>
<dbReference type="SUPFAM" id="SSF55464">
    <property type="entry name" value="Origin of replication-binding domain, RBD-like"/>
    <property type="match status" value="1"/>
</dbReference>
<sequence length="648" mass="72853">MDNSSGTNPLEGGSNDWVFLEAEEEGGHGDDEEYNEADDLGEDLLDFIDDTLNSKEGEDTADYYRNLDVQYEREQDARAVHVLKRKFLESPKTKVVNDLSPRIAAISLQEKQQPGRVRRKLYRQAVDDSGNGDSLEETCGETVVGASGQVNEKSFLNSTALGVGDTPTGVGNGASTQEMLSTGMLEEDYACSITNLLQAGKPRTILLGLFKKIHGCSFTDLCRCFQSNKTVSEDWIVCVAGIPCSLIDGISDLLKPHSDFTHVTCTTCELGVFLLLLVQWKTGKNRETVTKLLAGLFSVQKEQMLLEPPKLRQPAVAMFWYKKALTNASVVTGNMPQWILRQISIQEQLGDVSPFCLSNMIQWAYDNGHDTEHDIAYEYAKLADIDKNANAFLNSNCQAKYVKDCCNMVRLYKKAEMFKMSMSQWITHRCSKVEGEGDWKAILTFLKFQNVEIMPFLISFRDFLKGRPKRNCLVIYGPANTGKSLFGMTLMSLLGGKIISFVNSQSHFWLTPLSECKVAMLDDATVPTWDYTDTYLRNMLDGNPICVDAKHRSHMQIKCPPVLITTNVDVLKNEKWKYLHSRIKVLEFLNECPLDSRGEPVFQLNKENWKAFLKKCWSKLSLDETNERGDESPLQPLRCAARAADATD</sequence>
<comment type="PTM">
    <text evidence="15">Phosphorylated.</text>
</comment>
<feature type="short sequence motif" description="Nuclear localization signal" evidence="15">
    <location>
        <begin position="84"/>
        <end position="86"/>
    </location>
</feature>
<dbReference type="InterPro" id="IPR027417">
    <property type="entry name" value="P-loop_NTPase"/>
</dbReference>
<keyword evidence="5 15" id="KW-0235">DNA replication</keyword>
<dbReference type="GO" id="GO:0003677">
    <property type="term" value="F:DNA binding"/>
    <property type="evidence" value="ECO:0007669"/>
    <property type="project" value="UniProtKB-UniRule"/>
</dbReference>
<evidence type="ECO:0000259" key="18">
    <source>
        <dbReference type="PROSITE" id="PS51206"/>
    </source>
</evidence>
<feature type="region of interest" description="Disordered" evidence="17">
    <location>
        <begin position="1"/>
        <end position="36"/>
    </location>
</feature>
<evidence type="ECO:0000256" key="16">
    <source>
        <dbReference type="PIRNR" id="PIRNR003383"/>
    </source>
</evidence>
<feature type="short sequence motif" description="Nuclear export signal" evidence="15">
    <location>
        <begin position="99"/>
        <end position="108"/>
    </location>
</feature>
<evidence type="ECO:0000256" key="1">
    <source>
        <dbReference type="ARBA" id="ARBA00004147"/>
    </source>
</evidence>
<keyword evidence="9 15" id="KW-0067">ATP-binding</keyword>